<evidence type="ECO:0000313" key="6">
    <source>
        <dbReference type="EMBL" id="ARF14758.1"/>
    </source>
</evidence>
<reference evidence="6 7" key="1">
    <citation type="submission" date="2016-04" db="EMBL/GenBank/DDBJ databases">
        <title>Comparative Genomics and Epigenetics of Sporosarcina ureae.</title>
        <authorList>
            <person name="Oliver A.S."/>
            <person name="Cooper K.K."/>
        </authorList>
    </citation>
    <scope>NUCLEOTIDE SEQUENCE [LARGE SCALE GENOMIC DNA]</scope>
    <source>
        <strain evidence="6 7">S204</strain>
    </source>
</reference>
<evidence type="ECO:0000256" key="1">
    <source>
        <dbReference type="ARBA" id="ARBA00005854"/>
    </source>
</evidence>
<dbReference type="Pfam" id="PF00389">
    <property type="entry name" value="2-Hacid_dh"/>
    <property type="match status" value="1"/>
</dbReference>
<comment type="similarity">
    <text evidence="1 3">Belongs to the D-isomer specific 2-hydroxyacid dehydrogenase family.</text>
</comment>
<keyword evidence="2 3" id="KW-0560">Oxidoreductase</keyword>
<feature type="domain" description="D-isomer specific 2-hydroxyacid dehydrogenase catalytic" evidence="4">
    <location>
        <begin position="5"/>
        <end position="319"/>
    </location>
</feature>
<dbReference type="PANTHER" id="PTHR10996">
    <property type="entry name" value="2-HYDROXYACID DEHYDROGENASE-RELATED"/>
    <property type="match status" value="1"/>
</dbReference>
<dbReference type="InterPro" id="IPR036291">
    <property type="entry name" value="NAD(P)-bd_dom_sf"/>
</dbReference>
<dbReference type="CDD" id="cd05301">
    <property type="entry name" value="GDH"/>
    <property type="match status" value="1"/>
</dbReference>
<dbReference type="Pfam" id="PF02826">
    <property type="entry name" value="2-Hacid_dh_C"/>
    <property type="match status" value="1"/>
</dbReference>
<evidence type="ECO:0000256" key="2">
    <source>
        <dbReference type="ARBA" id="ARBA00023002"/>
    </source>
</evidence>
<feature type="domain" description="D-isomer specific 2-hydroxyacid dehydrogenase NAD-binding" evidence="5">
    <location>
        <begin position="110"/>
        <end position="288"/>
    </location>
</feature>
<dbReference type="RefSeq" id="WP_029053547.1">
    <property type="nucleotide sequence ID" value="NZ_CP015108.1"/>
</dbReference>
<name>A0ABM6JX79_SPOUR</name>
<dbReference type="SUPFAM" id="SSF52283">
    <property type="entry name" value="Formate/glycerate dehydrogenase catalytic domain-like"/>
    <property type="match status" value="1"/>
</dbReference>
<dbReference type="Proteomes" id="UP000192486">
    <property type="component" value="Chromosome"/>
</dbReference>
<proteinExistence type="inferred from homology"/>
<protein>
    <submittedName>
        <fullName evidence="6">D-glycerate dehydrogenase</fullName>
    </submittedName>
</protein>
<dbReference type="InterPro" id="IPR029752">
    <property type="entry name" value="D-isomer_DH_CS1"/>
</dbReference>
<evidence type="ECO:0000259" key="5">
    <source>
        <dbReference type="Pfam" id="PF02826"/>
    </source>
</evidence>
<organism evidence="6 7">
    <name type="scientific">Sporosarcina ureae</name>
    <dbReference type="NCBI Taxonomy" id="1571"/>
    <lineage>
        <taxon>Bacteria</taxon>
        <taxon>Bacillati</taxon>
        <taxon>Bacillota</taxon>
        <taxon>Bacilli</taxon>
        <taxon>Bacillales</taxon>
        <taxon>Caryophanaceae</taxon>
        <taxon>Sporosarcina</taxon>
    </lineage>
</organism>
<evidence type="ECO:0000313" key="7">
    <source>
        <dbReference type="Proteomes" id="UP000192486"/>
    </source>
</evidence>
<dbReference type="SUPFAM" id="SSF51735">
    <property type="entry name" value="NAD(P)-binding Rossmann-fold domains"/>
    <property type="match status" value="1"/>
</dbReference>
<dbReference type="EMBL" id="CP015108">
    <property type="protein sequence ID" value="ARF14758.1"/>
    <property type="molecule type" value="Genomic_DNA"/>
</dbReference>
<dbReference type="InterPro" id="IPR006139">
    <property type="entry name" value="D-isomer_2_OHA_DH_cat_dom"/>
</dbReference>
<dbReference type="PROSITE" id="PS00671">
    <property type="entry name" value="D_2_HYDROXYACID_DH_3"/>
    <property type="match status" value="1"/>
</dbReference>
<gene>
    <name evidence="6" type="ORF">SporoS204_11725</name>
</gene>
<dbReference type="PANTHER" id="PTHR10996:SF283">
    <property type="entry name" value="GLYOXYLATE_HYDROXYPYRUVATE REDUCTASE B"/>
    <property type="match status" value="1"/>
</dbReference>
<dbReference type="InterPro" id="IPR006140">
    <property type="entry name" value="D-isomer_DH_NAD-bd"/>
</dbReference>
<sequence length="321" mass="35454">MKPTVYICREMPEEMIAPVREHYEVRMWESTSEAVPRDVLLKEVADADALWTVISDQIDEEVLNAAPKLQIIVNMAVGYNNIDVKAAVARNIIVANTPDVLSETTADLAFALLMATARDLIGAENTLREGRWTSWEPLGFTGTDVYGATLGIVGMGRIGEAVMRRAKGFDMDVLYHNRNRKSEMEDMYGCRYAKLPDLLASSDFVLILVPYSEETKGMIGEEQLSQMKETGILINVARGGIVDEDALFDALRTNKIHAAGLDVFETEPVPLDHPLLTLPNLTVLPHIGSASVKTRKAMMKLNVDALLAFALGEEPNHQVRG</sequence>
<evidence type="ECO:0000259" key="4">
    <source>
        <dbReference type="Pfam" id="PF00389"/>
    </source>
</evidence>
<dbReference type="Gene3D" id="3.40.50.720">
    <property type="entry name" value="NAD(P)-binding Rossmann-like Domain"/>
    <property type="match status" value="2"/>
</dbReference>
<dbReference type="InterPro" id="IPR050223">
    <property type="entry name" value="D-isomer_2-hydroxyacid_DH"/>
</dbReference>
<accession>A0ABM6JX79</accession>
<evidence type="ECO:0000256" key="3">
    <source>
        <dbReference type="RuleBase" id="RU003719"/>
    </source>
</evidence>
<dbReference type="InterPro" id="IPR029753">
    <property type="entry name" value="D-isomer_DH_CS"/>
</dbReference>
<dbReference type="PROSITE" id="PS00065">
    <property type="entry name" value="D_2_HYDROXYACID_DH_1"/>
    <property type="match status" value="1"/>
</dbReference>
<keyword evidence="7" id="KW-1185">Reference proteome</keyword>